<evidence type="ECO:0000313" key="4">
    <source>
        <dbReference type="EMBL" id="MBC1397629.1"/>
    </source>
</evidence>
<dbReference type="GO" id="GO:0009103">
    <property type="term" value="P:lipopolysaccharide biosynthetic process"/>
    <property type="evidence" value="ECO:0007669"/>
    <property type="project" value="TreeGrafter"/>
</dbReference>
<dbReference type="PANTHER" id="PTHR46401:SF2">
    <property type="entry name" value="GLYCOSYLTRANSFERASE WBBK-RELATED"/>
    <property type="match status" value="1"/>
</dbReference>
<feature type="domain" description="Glycosyl transferase family 1" evidence="2">
    <location>
        <begin position="192"/>
        <end position="354"/>
    </location>
</feature>
<evidence type="ECO:0000313" key="5">
    <source>
        <dbReference type="Proteomes" id="UP000571128"/>
    </source>
</evidence>
<dbReference type="RefSeq" id="WP_007543887.1">
    <property type="nucleotide sequence ID" value="NZ_JAARPY010000002.1"/>
</dbReference>
<dbReference type="AlphaFoldDB" id="A0A841YBQ1"/>
<dbReference type="Proteomes" id="UP000571128">
    <property type="component" value="Unassembled WGS sequence"/>
</dbReference>
<dbReference type="InterPro" id="IPR001296">
    <property type="entry name" value="Glyco_trans_1"/>
</dbReference>
<dbReference type="SUPFAM" id="SSF53756">
    <property type="entry name" value="UDP-Glycosyltransferase/glycogen phosphorylase"/>
    <property type="match status" value="1"/>
</dbReference>
<reference evidence="4 5" key="1">
    <citation type="submission" date="2020-03" db="EMBL/GenBank/DDBJ databases">
        <title>Soil Listeria distribution.</title>
        <authorList>
            <person name="Liao J."/>
            <person name="Wiedmann M."/>
        </authorList>
    </citation>
    <scope>NUCLEOTIDE SEQUENCE [LARGE SCALE GENOMIC DNA]</scope>
    <source>
        <strain evidence="4 5">FSL L7-1645</strain>
    </source>
</reference>
<organism evidence="4 5">
    <name type="scientific">Listeria fleischmannii</name>
    <dbReference type="NCBI Taxonomy" id="1069827"/>
    <lineage>
        <taxon>Bacteria</taxon>
        <taxon>Bacillati</taxon>
        <taxon>Bacillota</taxon>
        <taxon>Bacilli</taxon>
        <taxon>Bacillales</taxon>
        <taxon>Listeriaceae</taxon>
        <taxon>Listeria</taxon>
    </lineage>
</organism>
<dbReference type="Pfam" id="PF13439">
    <property type="entry name" value="Glyco_transf_4"/>
    <property type="match status" value="1"/>
</dbReference>
<dbReference type="GO" id="GO:0016757">
    <property type="term" value="F:glycosyltransferase activity"/>
    <property type="evidence" value="ECO:0007669"/>
    <property type="project" value="InterPro"/>
</dbReference>
<sequence>MSLKMLDSNRIMMFSSVHLYQDARIFYKEAKTLANFYQVEFYAVGSESHELENENLNITLLPKKSRIRRLKTILDFKKRIRDSDAKYYHFHDPELLMLVPYIRKKKGAIIIYDMHENFPESIKTKEWIPKFLRKFLAIFIKHIEKRLLAQLDGIIFAEKSYSKYYRDINVPKVEVYNYPIYIQRPIRIIRYNTIKLIYVGRVAEIRGIFQMLEVVKSLTADGVLVNLKIIGSAEETIKSQIESFIQKHNLEDVIEYFNYVDYSDIWEFYKNADIGLCLLHPVPNYLESLATKIFEYMAAEIPMIVSDFPAWNKLIYESKCGLTVNPFHIDEIKESILRLKEDKEAQILGRNGRKIYEEKYNWNIEGEKLLQFYKKFI</sequence>
<proteinExistence type="predicted"/>
<accession>A0A841YBQ1</accession>
<name>A0A841YBQ1_9LIST</name>
<feature type="domain" description="Glycosyltransferase subfamily 4-like N-terminal" evidence="3">
    <location>
        <begin position="30"/>
        <end position="175"/>
    </location>
</feature>
<keyword evidence="1 4" id="KW-0808">Transferase</keyword>
<comment type="caution">
    <text evidence="4">The sequence shown here is derived from an EMBL/GenBank/DDBJ whole genome shotgun (WGS) entry which is preliminary data.</text>
</comment>
<evidence type="ECO:0000259" key="2">
    <source>
        <dbReference type="Pfam" id="PF00534"/>
    </source>
</evidence>
<evidence type="ECO:0000256" key="1">
    <source>
        <dbReference type="ARBA" id="ARBA00022679"/>
    </source>
</evidence>
<evidence type="ECO:0000259" key="3">
    <source>
        <dbReference type="Pfam" id="PF13439"/>
    </source>
</evidence>
<dbReference type="Pfam" id="PF00534">
    <property type="entry name" value="Glycos_transf_1"/>
    <property type="match status" value="1"/>
</dbReference>
<protein>
    <submittedName>
        <fullName evidence="4">Glycosyltransferase family 4 protein</fullName>
    </submittedName>
</protein>
<dbReference type="PANTHER" id="PTHR46401">
    <property type="entry name" value="GLYCOSYLTRANSFERASE WBBK-RELATED"/>
    <property type="match status" value="1"/>
</dbReference>
<dbReference type="InterPro" id="IPR028098">
    <property type="entry name" value="Glyco_trans_4-like_N"/>
</dbReference>
<dbReference type="EMBL" id="JAARPY010000002">
    <property type="protein sequence ID" value="MBC1397629.1"/>
    <property type="molecule type" value="Genomic_DNA"/>
</dbReference>
<dbReference type="Gene3D" id="3.40.50.2000">
    <property type="entry name" value="Glycogen Phosphorylase B"/>
    <property type="match status" value="2"/>
</dbReference>
<gene>
    <name evidence="4" type="ORF">HB844_01975</name>
</gene>